<evidence type="ECO:0000256" key="10">
    <source>
        <dbReference type="SAM" id="Phobius"/>
    </source>
</evidence>
<keyword evidence="5 10" id="KW-1133">Transmembrane helix</keyword>
<reference evidence="11" key="1">
    <citation type="journal article" date="2014" name="Int. J. Syst. Evol. Microbiol.">
        <title>Complete genome sequence of Corynebacterium casei LMG S-19264T (=DSM 44701T), isolated from a smear-ripened cheese.</title>
        <authorList>
            <consortium name="US DOE Joint Genome Institute (JGI-PGF)"/>
            <person name="Walter F."/>
            <person name="Albersmeier A."/>
            <person name="Kalinowski J."/>
            <person name="Ruckert C."/>
        </authorList>
    </citation>
    <scope>NUCLEOTIDE SEQUENCE</scope>
    <source>
        <strain evidence="11">CGMCC 1.15179</strain>
    </source>
</reference>
<proteinExistence type="predicted"/>
<evidence type="ECO:0000256" key="8">
    <source>
        <dbReference type="ARBA" id="ARBA00023209"/>
    </source>
</evidence>
<feature type="transmembrane region" description="Helical" evidence="10">
    <location>
        <begin position="127"/>
        <end position="144"/>
    </location>
</feature>
<keyword evidence="4 10" id="KW-0812">Transmembrane</keyword>
<evidence type="ECO:0000256" key="9">
    <source>
        <dbReference type="ARBA" id="ARBA00023264"/>
    </source>
</evidence>
<evidence type="ECO:0008006" key="13">
    <source>
        <dbReference type="Google" id="ProtNLM"/>
    </source>
</evidence>
<protein>
    <recommendedName>
        <fullName evidence="13">Glycerol-3-phosphate acyltransferase PlsY</fullName>
    </recommendedName>
</protein>
<keyword evidence="12" id="KW-1185">Reference proteome</keyword>
<keyword evidence="1" id="KW-1003">Cell membrane</keyword>
<evidence type="ECO:0000256" key="7">
    <source>
        <dbReference type="ARBA" id="ARBA00023136"/>
    </source>
</evidence>
<evidence type="ECO:0000256" key="5">
    <source>
        <dbReference type="ARBA" id="ARBA00022989"/>
    </source>
</evidence>
<keyword evidence="3" id="KW-0808">Transferase</keyword>
<evidence type="ECO:0000256" key="1">
    <source>
        <dbReference type="ARBA" id="ARBA00022475"/>
    </source>
</evidence>
<keyword evidence="8" id="KW-0594">Phospholipid biosynthesis</keyword>
<dbReference type="RefSeq" id="WP_188646642.1">
    <property type="nucleotide sequence ID" value="NZ_BMHQ01000002.1"/>
</dbReference>
<keyword evidence="6" id="KW-0443">Lipid metabolism</keyword>
<gene>
    <name evidence="11" type="ORF">GCM10011571_08600</name>
</gene>
<comment type="caution">
    <text evidence="11">The sequence shown here is derived from an EMBL/GenBank/DDBJ whole genome shotgun (WGS) entry which is preliminary data.</text>
</comment>
<evidence type="ECO:0000313" key="11">
    <source>
        <dbReference type="EMBL" id="GGE09584.1"/>
    </source>
</evidence>
<dbReference type="PANTHER" id="PTHR30309">
    <property type="entry name" value="INNER MEMBRANE PROTEIN YGIH"/>
    <property type="match status" value="1"/>
</dbReference>
<evidence type="ECO:0000313" key="12">
    <source>
        <dbReference type="Proteomes" id="UP000625210"/>
    </source>
</evidence>
<evidence type="ECO:0000256" key="6">
    <source>
        <dbReference type="ARBA" id="ARBA00023098"/>
    </source>
</evidence>
<dbReference type="Pfam" id="PF02660">
    <property type="entry name" value="G3P_acyltransf"/>
    <property type="match status" value="1"/>
</dbReference>
<feature type="transmembrane region" description="Helical" evidence="10">
    <location>
        <begin position="61"/>
        <end position="84"/>
    </location>
</feature>
<dbReference type="EMBL" id="BMHQ01000002">
    <property type="protein sequence ID" value="GGE09584.1"/>
    <property type="molecule type" value="Genomic_DNA"/>
</dbReference>
<reference evidence="11" key="2">
    <citation type="submission" date="2020-09" db="EMBL/GenBank/DDBJ databases">
        <authorList>
            <person name="Sun Q."/>
            <person name="Zhou Y."/>
        </authorList>
    </citation>
    <scope>NUCLEOTIDE SEQUENCE</scope>
    <source>
        <strain evidence="11">CGMCC 1.15179</strain>
    </source>
</reference>
<name>A0A8J2VGI3_9BACL</name>
<dbReference type="SMART" id="SM01207">
    <property type="entry name" value="G3P_acyltransf"/>
    <property type="match status" value="1"/>
</dbReference>
<evidence type="ECO:0000256" key="3">
    <source>
        <dbReference type="ARBA" id="ARBA00022679"/>
    </source>
</evidence>
<dbReference type="GO" id="GO:0005886">
    <property type="term" value="C:plasma membrane"/>
    <property type="evidence" value="ECO:0007669"/>
    <property type="project" value="InterPro"/>
</dbReference>
<feature type="transmembrane region" description="Helical" evidence="10">
    <location>
        <begin position="150"/>
        <end position="167"/>
    </location>
</feature>
<sequence>MLWLVVAGSYIIGTLPTALFIKGKGWRGPSARGAVFFASQIQDALWWLAVETGKGMTAAGLGLLAGGWSGAVAASIAVVLGQVAPVFPGFRGGKGAAVAAGTLVVLSPLLIVVGLAAYGICLVLTRYLSFSTMAAVVTVMVAALFFFPKLYLLIVVLPVGTLILYRYREDWKRWRRGFESPFVWKGPRQR</sequence>
<dbReference type="GO" id="GO:0043772">
    <property type="term" value="F:acyl-phosphate glycerol-3-phosphate acyltransferase activity"/>
    <property type="evidence" value="ECO:0007669"/>
    <property type="project" value="InterPro"/>
</dbReference>
<keyword evidence="2" id="KW-0444">Lipid biosynthesis</keyword>
<dbReference type="InterPro" id="IPR003811">
    <property type="entry name" value="G3P_acylTferase_PlsY"/>
</dbReference>
<accession>A0A8J2VGI3</accession>
<organism evidence="11 12">
    <name type="scientific">Marinithermofilum abyssi</name>
    <dbReference type="NCBI Taxonomy" id="1571185"/>
    <lineage>
        <taxon>Bacteria</taxon>
        <taxon>Bacillati</taxon>
        <taxon>Bacillota</taxon>
        <taxon>Bacilli</taxon>
        <taxon>Bacillales</taxon>
        <taxon>Thermoactinomycetaceae</taxon>
        <taxon>Marinithermofilum</taxon>
    </lineage>
</organism>
<dbReference type="GO" id="GO:0008654">
    <property type="term" value="P:phospholipid biosynthetic process"/>
    <property type="evidence" value="ECO:0007669"/>
    <property type="project" value="UniProtKB-KW"/>
</dbReference>
<dbReference type="PANTHER" id="PTHR30309:SF0">
    <property type="entry name" value="GLYCEROL-3-PHOSPHATE ACYLTRANSFERASE-RELATED"/>
    <property type="match status" value="1"/>
</dbReference>
<keyword evidence="9" id="KW-1208">Phospholipid metabolism</keyword>
<dbReference type="Proteomes" id="UP000625210">
    <property type="component" value="Unassembled WGS sequence"/>
</dbReference>
<dbReference type="AlphaFoldDB" id="A0A8J2VGI3"/>
<evidence type="ECO:0000256" key="2">
    <source>
        <dbReference type="ARBA" id="ARBA00022516"/>
    </source>
</evidence>
<keyword evidence="7 10" id="KW-0472">Membrane</keyword>
<evidence type="ECO:0000256" key="4">
    <source>
        <dbReference type="ARBA" id="ARBA00022692"/>
    </source>
</evidence>
<feature type="transmembrane region" description="Helical" evidence="10">
    <location>
        <begin position="96"/>
        <end position="120"/>
    </location>
</feature>